<dbReference type="EMBL" id="JAUJYO010000012">
    <property type="protein sequence ID" value="KAK1302892.1"/>
    <property type="molecule type" value="Genomic_DNA"/>
</dbReference>
<dbReference type="PANTHER" id="PTHR33676">
    <property type="entry name" value="COLD REGULATED PROTEIN 27"/>
    <property type="match status" value="1"/>
</dbReference>
<feature type="region of interest" description="Disordered" evidence="1">
    <location>
        <begin position="239"/>
        <end position="258"/>
    </location>
</feature>
<proteinExistence type="predicted"/>
<protein>
    <submittedName>
        <fullName evidence="2">Uncharacterized protein</fullName>
    </submittedName>
</protein>
<accession>A0AAV9DNW0</accession>
<dbReference type="PANTHER" id="PTHR33676:SF3">
    <property type="entry name" value="COLD-REGULATED PROTEIN 27"/>
    <property type="match status" value="1"/>
</dbReference>
<dbReference type="Proteomes" id="UP001180020">
    <property type="component" value="Unassembled WGS sequence"/>
</dbReference>
<evidence type="ECO:0000313" key="2">
    <source>
        <dbReference type="EMBL" id="KAK1302892.1"/>
    </source>
</evidence>
<dbReference type="GO" id="GO:0042752">
    <property type="term" value="P:regulation of circadian rhythm"/>
    <property type="evidence" value="ECO:0007669"/>
    <property type="project" value="InterPro"/>
</dbReference>
<sequence length="293" mass="32187">MDGVPAAEMDRGVAETRTIEGDVMSSMGASGVPSVSGLARADEKGLHVVEPSSGEWTNEKHSSYLNSIEASFVNQLYRQGGQSRSMIGWLSRTHRSLAPESSQSNSCCRVPSGQFKVLHKGCWKKLNFERDHTCSNQCNENPMLAANPWVQHFISSSGRGADVRSCNNLEKGEFSSQAIPLGDQVHALENSGLERDLKWPPSCSSNIYRQDSVGSNKGRDEWKLSDDLSNKSYDIKSSAEMSGQNFEQKDSEDCAGGEELSFSKRKRRLKVAASANATARIKINQNRSFDLDA</sequence>
<keyword evidence="3" id="KW-1185">Reference proteome</keyword>
<dbReference type="GO" id="GO:0009409">
    <property type="term" value="P:response to cold"/>
    <property type="evidence" value="ECO:0007669"/>
    <property type="project" value="InterPro"/>
</dbReference>
<evidence type="ECO:0000256" key="1">
    <source>
        <dbReference type="SAM" id="MobiDB-lite"/>
    </source>
</evidence>
<name>A0AAV9DNW0_ACOCL</name>
<gene>
    <name evidence="2" type="ORF">QJS10_CPB12g01651</name>
</gene>
<evidence type="ECO:0000313" key="3">
    <source>
        <dbReference type="Proteomes" id="UP001180020"/>
    </source>
</evidence>
<dbReference type="InterPro" id="IPR044678">
    <property type="entry name" value="COR27/28"/>
</dbReference>
<comment type="caution">
    <text evidence="2">The sequence shown here is derived from an EMBL/GenBank/DDBJ whole genome shotgun (WGS) entry which is preliminary data.</text>
</comment>
<reference evidence="2" key="2">
    <citation type="submission" date="2023-06" db="EMBL/GenBank/DDBJ databases">
        <authorList>
            <person name="Ma L."/>
            <person name="Liu K.-W."/>
            <person name="Li Z."/>
            <person name="Hsiao Y.-Y."/>
            <person name="Qi Y."/>
            <person name="Fu T."/>
            <person name="Tang G."/>
            <person name="Zhang D."/>
            <person name="Sun W.-H."/>
            <person name="Liu D.-K."/>
            <person name="Li Y."/>
            <person name="Chen G.-Z."/>
            <person name="Liu X.-D."/>
            <person name="Liao X.-Y."/>
            <person name="Jiang Y.-T."/>
            <person name="Yu X."/>
            <person name="Hao Y."/>
            <person name="Huang J."/>
            <person name="Zhao X.-W."/>
            <person name="Ke S."/>
            <person name="Chen Y.-Y."/>
            <person name="Wu W.-L."/>
            <person name="Hsu J.-L."/>
            <person name="Lin Y.-F."/>
            <person name="Huang M.-D."/>
            <person name="Li C.-Y."/>
            <person name="Huang L."/>
            <person name="Wang Z.-W."/>
            <person name="Zhao X."/>
            <person name="Zhong W.-Y."/>
            <person name="Peng D.-H."/>
            <person name="Ahmad S."/>
            <person name="Lan S."/>
            <person name="Zhang J.-S."/>
            <person name="Tsai W.-C."/>
            <person name="Van De Peer Y."/>
            <person name="Liu Z.-J."/>
        </authorList>
    </citation>
    <scope>NUCLEOTIDE SEQUENCE</scope>
    <source>
        <strain evidence="2">CP</strain>
        <tissue evidence="2">Leaves</tissue>
    </source>
</reference>
<dbReference type="AlphaFoldDB" id="A0AAV9DNW0"/>
<reference evidence="2" key="1">
    <citation type="journal article" date="2023" name="Nat. Commun.">
        <title>Diploid and tetraploid genomes of Acorus and the evolution of monocots.</title>
        <authorList>
            <person name="Ma L."/>
            <person name="Liu K.W."/>
            <person name="Li Z."/>
            <person name="Hsiao Y.Y."/>
            <person name="Qi Y."/>
            <person name="Fu T."/>
            <person name="Tang G.D."/>
            <person name="Zhang D."/>
            <person name="Sun W.H."/>
            <person name="Liu D.K."/>
            <person name="Li Y."/>
            <person name="Chen G.Z."/>
            <person name="Liu X.D."/>
            <person name="Liao X.Y."/>
            <person name="Jiang Y.T."/>
            <person name="Yu X."/>
            <person name="Hao Y."/>
            <person name="Huang J."/>
            <person name="Zhao X.W."/>
            <person name="Ke S."/>
            <person name="Chen Y.Y."/>
            <person name="Wu W.L."/>
            <person name="Hsu J.L."/>
            <person name="Lin Y.F."/>
            <person name="Huang M.D."/>
            <person name="Li C.Y."/>
            <person name="Huang L."/>
            <person name="Wang Z.W."/>
            <person name="Zhao X."/>
            <person name="Zhong W.Y."/>
            <person name="Peng D.H."/>
            <person name="Ahmad S."/>
            <person name="Lan S."/>
            <person name="Zhang J.S."/>
            <person name="Tsai W.C."/>
            <person name="Van de Peer Y."/>
            <person name="Liu Z.J."/>
        </authorList>
    </citation>
    <scope>NUCLEOTIDE SEQUENCE</scope>
    <source>
        <strain evidence="2">CP</strain>
    </source>
</reference>
<organism evidence="2 3">
    <name type="scientific">Acorus calamus</name>
    <name type="common">Sweet flag</name>
    <dbReference type="NCBI Taxonomy" id="4465"/>
    <lineage>
        <taxon>Eukaryota</taxon>
        <taxon>Viridiplantae</taxon>
        <taxon>Streptophyta</taxon>
        <taxon>Embryophyta</taxon>
        <taxon>Tracheophyta</taxon>
        <taxon>Spermatophyta</taxon>
        <taxon>Magnoliopsida</taxon>
        <taxon>Liliopsida</taxon>
        <taxon>Acoraceae</taxon>
        <taxon>Acorus</taxon>
    </lineage>
</organism>